<reference evidence="2" key="1">
    <citation type="submission" date="2023-07" db="EMBL/GenBank/DDBJ databases">
        <authorList>
            <person name="Haufschild T."/>
            <person name="Kallscheuer N."/>
            <person name="Hammer J."/>
            <person name="Kohn T."/>
            <person name="Kabuu M."/>
            <person name="Jogler M."/>
            <person name="Wohfarth N."/>
            <person name="Heuer A."/>
            <person name="Rohde M."/>
            <person name="van Teeseling M.C.F."/>
            <person name="Jogler C."/>
        </authorList>
    </citation>
    <scope>NUCLEOTIDE SEQUENCE</scope>
    <source>
        <strain evidence="1">Strain 138</strain>
        <strain evidence="2">Strain 318</strain>
    </source>
</reference>
<name>A0AA49K137_9BACT</name>
<gene>
    <name evidence="1" type="ORF">Strain138_001934</name>
    <name evidence="2" type="ORF">Strain318_001933</name>
</gene>
<proteinExistence type="predicted"/>
<dbReference type="Proteomes" id="UP001229955">
    <property type="component" value="Chromosome"/>
</dbReference>
<accession>A0AA49K137</accession>
<accession>A0AA49JV75</accession>
<evidence type="ECO:0000313" key="1">
    <source>
        <dbReference type="EMBL" id="WKW12637.1"/>
    </source>
</evidence>
<evidence type="ECO:0000313" key="2">
    <source>
        <dbReference type="EMBL" id="WKW15544.1"/>
    </source>
</evidence>
<keyword evidence="3" id="KW-1185">Reference proteome</keyword>
<dbReference type="EMBL" id="CP130612">
    <property type="protein sequence ID" value="WKW12637.1"/>
    <property type="molecule type" value="Genomic_DNA"/>
</dbReference>
<dbReference type="KEGG" id="pspc:Strain318_001933"/>
<dbReference type="AlphaFoldDB" id="A0AA49K137"/>
<dbReference type="RefSeq" id="WP_367885516.1">
    <property type="nucleotide sequence ID" value="NZ_CP130612.1"/>
</dbReference>
<evidence type="ECO:0000313" key="3">
    <source>
        <dbReference type="Proteomes" id="UP001229955"/>
    </source>
</evidence>
<dbReference type="EMBL" id="CP130613">
    <property type="protein sequence ID" value="WKW15544.1"/>
    <property type="molecule type" value="Genomic_DNA"/>
</dbReference>
<protein>
    <submittedName>
        <fullName evidence="2">Uncharacterized protein</fullName>
    </submittedName>
</protein>
<organism evidence="2 3">
    <name type="scientific">Pseudogemmatithrix spongiicola</name>
    <dbReference type="NCBI Taxonomy" id="3062599"/>
    <lineage>
        <taxon>Bacteria</taxon>
        <taxon>Pseudomonadati</taxon>
        <taxon>Gemmatimonadota</taxon>
        <taxon>Gemmatimonadia</taxon>
        <taxon>Gemmatimonadales</taxon>
        <taxon>Gemmatimonadaceae</taxon>
        <taxon>Pseudogemmatithrix</taxon>
    </lineage>
</organism>
<sequence>MLSPHYESLRFVLLAAAVGMLACSKDSATGPEANLTTEEVYDALEAINAIGFDVGAFSMAGLRADEGRLEALRLGTGPTAAYTESIDESVACPNGGTTRMRGSLTVNETTGAGSIDLRQSFSNCGSTSTAGRLWVFNGDPDLRTQLSMSINAQTEEVSVTGAQRGAFNFSSNGASGRCSIDLTISVSSTGYRMTGRVCGRSVTEIETF</sequence>